<organism evidence="2 3">
    <name type="scientific">Stieleria magnilauensis</name>
    <dbReference type="NCBI Taxonomy" id="2527963"/>
    <lineage>
        <taxon>Bacteria</taxon>
        <taxon>Pseudomonadati</taxon>
        <taxon>Planctomycetota</taxon>
        <taxon>Planctomycetia</taxon>
        <taxon>Pirellulales</taxon>
        <taxon>Pirellulaceae</taxon>
        <taxon>Stieleria</taxon>
    </lineage>
</organism>
<dbReference type="PANTHER" id="PTHR43777:SF1">
    <property type="entry name" value="MOLYBDENUM COFACTOR CYTIDYLYLTRANSFERASE"/>
    <property type="match status" value="1"/>
</dbReference>
<reference evidence="2 3" key="1">
    <citation type="submission" date="2019-02" db="EMBL/GenBank/DDBJ databases">
        <title>Deep-cultivation of Planctomycetes and their phenomic and genomic characterization uncovers novel biology.</title>
        <authorList>
            <person name="Wiegand S."/>
            <person name="Jogler M."/>
            <person name="Boedeker C."/>
            <person name="Pinto D."/>
            <person name="Vollmers J."/>
            <person name="Rivas-Marin E."/>
            <person name="Kohn T."/>
            <person name="Peeters S.H."/>
            <person name="Heuer A."/>
            <person name="Rast P."/>
            <person name="Oberbeckmann S."/>
            <person name="Bunk B."/>
            <person name="Jeske O."/>
            <person name="Meyerdierks A."/>
            <person name="Storesund J.E."/>
            <person name="Kallscheuer N."/>
            <person name="Luecker S."/>
            <person name="Lage O.M."/>
            <person name="Pohl T."/>
            <person name="Merkel B.J."/>
            <person name="Hornburger P."/>
            <person name="Mueller R.-W."/>
            <person name="Bruemmer F."/>
            <person name="Labrenz M."/>
            <person name="Spormann A.M."/>
            <person name="Op den Camp H."/>
            <person name="Overmann J."/>
            <person name="Amann R."/>
            <person name="Jetten M.S.M."/>
            <person name="Mascher T."/>
            <person name="Medema M.H."/>
            <person name="Devos D.P."/>
            <person name="Kaster A.-K."/>
            <person name="Ovreas L."/>
            <person name="Rohde M."/>
            <person name="Galperin M.Y."/>
            <person name="Jogler C."/>
        </authorList>
    </citation>
    <scope>NUCLEOTIDE SEQUENCE [LARGE SCALE GENOMIC DNA]</scope>
    <source>
        <strain evidence="2 3">TBK1r</strain>
    </source>
</reference>
<dbReference type="GO" id="GO:0061602">
    <property type="term" value="F:molybdenum cofactor cytidylyltransferase activity"/>
    <property type="evidence" value="ECO:0007669"/>
    <property type="project" value="UniProtKB-EC"/>
</dbReference>
<dbReference type="EMBL" id="CP036432">
    <property type="protein sequence ID" value="QDV85652.1"/>
    <property type="molecule type" value="Genomic_DNA"/>
</dbReference>
<dbReference type="InterPro" id="IPR025877">
    <property type="entry name" value="MobA-like_NTP_Trfase"/>
</dbReference>
<feature type="domain" description="MobA-like NTP transferase" evidence="1">
    <location>
        <begin position="1"/>
        <end position="153"/>
    </location>
</feature>
<dbReference type="Gene3D" id="3.90.550.10">
    <property type="entry name" value="Spore Coat Polysaccharide Biosynthesis Protein SpsA, Chain A"/>
    <property type="match status" value="1"/>
</dbReference>
<dbReference type="SUPFAM" id="SSF53448">
    <property type="entry name" value="Nucleotide-diphospho-sugar transferases"/>
    <property type="match status" value="1"/>
</dbReference>
<dbReference type="Proteomes" id="UP000318081">
    <property type="component" value="Chromosome"/>
</dbReference>
<dbReference type="PANTHER" id="PTHR43777">
    <property type="entry name" value="MOLYBDENUM COFACTOR CYTIDYLYLTRANSFERASE"/>
    <property type="match status" value="1"/>
</dbReference>
<proteinExistence type="predicted"/>
<evidence type="ECO:0000313" key="2">
    <source>
        <dbReference type="EMBL" id="QDV85652.1"/>
    </source>
</evidence>
<dbReference type="InterPro" id="IPR029044">
    <property type="entry name" value="Nucleotide-diphossugar_trans"/>
</dbReference>
<evidence type="ECO:0000313" key="3">
    <source>
        <dbReference type="Proteomes" id="UP000318081"/>
    </source>
</evidence>
<protein>
    <submittedName>
        <fullName evidence="2">Molybdenum cofactor cytidylyltransferase</fullName>
        <ecNumber evidence="2">2.7.7.76</ecNumber>
    </submittedName>
</protein>
<evidence type="ECO:0000259" key="1">
    <source>
        <dbReference type="Pfam" id="PF12804"/>
    </source>
</evidence>
<keyword evidence="3" id="KW-1185">Reference proteome</keyword>
<name>A0ABX5XVP8_9BACT</name>
<keyword evidence="2" id="KW-0548">Nucleotidyltransferase</keyword>
<dbReference type="EC" id="2.7.7.76" evidence="2"/>
<keyword evidence="2" id="KW-0808">Transferase</keyword>
<gene>
    <name evidence="2" type="primary">mocA</name>
    <name evidence="2" type="ORF">TBK1r_46670</name>
</gene>
<dbReference type="Pfam" id="PF12804">
    <property type="entry name" value="NTP_transf_3"/>
    <property type="match status" value="1"/>
</dbReference>
<accession>A0ABX5XVP8</accession>
<sequence>MGGAKLLLPWGDGLLIDQVLAAWTDSRVDEVVVVVRNDDQALTEACRRHRVHLVHPNDDPLEMKTSVQCALREIQTRFTPKIHDRCFIAPADVPTLSPRIIDRLIAAESDASTIVVPEFGGKPGHPALLPWPLTAEIFELGPDEGIDRIVKRNRQLAVPFPAEQRVVDVDTPEEYERLRDALPEGWKKKRC</sequence>